<dbReference type="AlphaFoldDB" id="A0A2A2KR26"/>
<evidence type="ECO:0000313" key="8">
    <source>
        <dbReference type="Proteomes" id="UP000218231"/>
    </source>
</evidence>
<evidence type="ECO:0000256" key="2">
    <source>
        <dbReference type="ARBA" id="ARBA00023125"/>
    </source>
</evidence>
<dbReference type="GO" id="GO:0005737">
    <property type="term" value="C:cytoplasm"/>
    <property type="evidence" value="ECO:0007669"/>
    <property type="project" value="TreeGrafter"/>
</dbReference>
<dbReference type="SUPFAM" id="SSF52540">
    <property type="entry name" value="P-loop containing nucleoside triphosphate hydrolases"/>
    <property type="match status" value="1"/>
</dbReference>
<dbReference type="PANTHER" id="PTHR13710">
    <property type="entry name" value="DNA HELICASE RECQ FAMILY MEMBER"/>
    <property type="match status" value="1"/>
</dbReference>
<dbReference type="Gene3D" id="1.10.10.10">
    <property type="entry name" value="Winged helix-like DNA-binding domain superfamily/Winged helix DNA-binding domain"/>
    <property type="match status" value="1"/>
</dbReference>
<comment type="catalytic activity">
    <reaction evidence="4">
        <text>Couples ATP hydrolysis with the unwinding of duplex DNA by translocating in the 3'-5' direction.</text>
        <dbReference type="EC" id="5.6.2.4"/>
    </reaction>
</comment>
<evidence type="ECO:0000256" key="4">
    <source>
        <dbReference type="ARBA" id="ARBA00034617"/>
    </source>
</evidence>
<evidence type="ECO:0000256" key="3">
    <source>
        <dbReference type="ARBA" id="ARBA00023235"/>
    </source>
</evidence>
<evidence type="ECO:0000256" key="1">
    <source>
        <dbReference type="ARBA" id="ARBA00005446"/>
    </source>
</evidence>
<dbReference type="PANTHER" id="PTHR13710:SF105">
    <property type="entry name" value="ATP-DEPENDENT DNA HELICASE Q1"/>
    <property type="match status" value="1"/>
</dbReference>
<sequence>MGEIPVVVATIAFGMGIDKADAKKGLSDDAKDIQIKALQTGLGKMIEYCEKAECRHKMMASFFNESELKKCLKNCDFCRIPEKVSQQANALKTAKERRRCIVWIRERVERMEKEEAARLKTSVQDKFELRHKARELANGGVARKARRVIHHCCSGRQFLPGRQPTDIEYNSCYLQSKTLSSYNHKAAQVLSAIKNATRNGTEYDSSSASAI</sequence>
<dbReference type="GO" id="GO:0003677">
    <property type="term" value="F:DNA binding"/>
    <property type="evidence" value="ECO:0007669"/>
    <property type="project" value="UniProtKB-KW"/>
</dbReference>
<comment type="caution">
    <text evidence="7">The sequence shown here is derived from an EMBL/GenBank/DDBJ whole genome shotgun (WGS) entry which is preliminary data.</text>
</comment>
<reference evidence="7 8" key="1">
    <citation type="journal article" date="2017" name="Curr. Biol.">
        <title>Genome architecture and evolution of a unichromosomal asexual nematode.</title>
        <authorList>
            <person name="Fradin H."/>
            <person name="Zegar C."/>
            <person name="Gutwein M."/>
            <person name="Lucas J."/>
            <person name="Kovtun M."/>
            <person name="Corcoran D."/>
            <person name="Baugh L.R."/>
            <person name="Kiontke K."/>
            <person name="Gunsalus K."/>
            <person name="Fitch D.H."/>
            <person name="Piano F."/>
        </authorList>
    </citation>
    <scope>NUCLEOTIDE SEQUENCE [LARGE SCALE GENOMIC DNA]</scope>
    <source>
        <strain evidence="7">PF1309</strain>
    </source>
</reference>
<feature type="domain" description="ATP-dependent DNA helicase RecQ zinc-binding" evidence="6">
    <location>
        <begin position="31"/>
        <end position="79"/>
    </location>
</feature>
<dbReference type="EMBL" id="LIAE01007918">
    <property type="protein sequence ID" value="PAV76253.1"/>
    <property type="molecule type" value="Genomic_DNA"/>
</dbReference>
<dbReference type="Pfam" id="PF16124">
    <property type="entry name" value="RecQ_Zn_bind"/>
    <property type="match status" value="1"/>
</dbReference>
<dbReference type="EC" id="5.6.2.4" evidence="5"/>
<dbReference type="GO" id="GO:0005694">
    <property type="term" value="C:chromosome"/>
    <property type="evidence" value="ECO:0007669"/>
    <property type="project" value="TreeGrafter"/>
</dbReference>
<evidence type="ECO:0000259" key="6">
    <source>
        <dbReference type="Pfam" id="PF16124"/>
    </source>
</evidence>
<dbReference type="Proteomes" id="UP000218231">
    <property type="component" value="Unassembled WGS sequence"/>
</dbReference>
<evidence type="ECO:0000256" key="5">
    <source>
        <dbReference type="ARBA" id="ARBA00034808"/>
    </source>
</evidence>
<dbReference type="InterPro" id="IPR032284">
    <property type="entry name" value="RecQ_Zn-bd"/>
</dbReference>
<accession>A0A2A2KR26</accession>
<dbReference type="InterPro" id="IPR036388">
    <property type="entry name" value="WH-like_DNA-bd_sf"/>
</dbReference>
<proteinExistence type="inferred from homology"/>
<organism evidence="7 8">
    <name type="scientific">Diploscapter pachys</name>
    <dbReference type="NCBI Taxonomy" id="2018661"/>
    <lineage>
        <taxon>Eukaryota</taxon>
        <taxon>Metazoa</taxon>
        <taxon>Ecdysozoa</taxon>
        <taxon>Nematoda</taxon>
        <taxon>Chromadorea</taxon>
        <taxon>Rhabditida</taxon>
        <taxon>Rhabditina</taxon>
        <taxon>Rhabditomorpha</taxon>
        <taxon>Rhabditoidea</taxon>
        <taxon>Rhabditidae</taxon>
        <taxon>Diploscapter</taxon>
    </lineage>
</organism>
<keyword evidence="3" id="KW-0413">Isomerase</keyword>
<keyword evidence="2" id="KW-0238">DNA-binding</keyword>
<dbReference type="OrthoDB" id="10261556at2759"/>
<dbReference type="GO" id="GO:0009378">
    <property type="term" value="F:four-way junction helicase activity"/>
    <property type="evidence" value="ECO:0007669"/>
    <property type="project" value="TreeGrafter"/>
</dbReference>
<dbReference type="GO" id="GO:0000724">
    <property type="term" value="P:double-strand break repair via homologous recombination"/>
    <property type="evidence" value="ECO:0007669"/>
    <property type="project" value="TreeGrafter"/>
</dbReference>
<keyword evidence="8" id="KW-1185">Reference proteome</keyword>
<comment type="similarity">
    <text evidence="1">Belongs to the helicase family. RecQ subfamily.</text>
</comment>
<gene>
    <name evidence="7" type="ORF">WR25_02172</name>
</gene>
<dbReference type="STRING" id="2018661.A0A2A2KR26"/>
<dbReference type="GO" id="GO:0043138">
    <property type="term" value="F:3'-5' DNA helicase activity"/>
    <property type="evidence" value="ECO:0007669"/>
    <property type="project" value="UniProtKB-EC"/>
</dbReference>
<name>A0A2A2KR26_9BILA</name>
<evidence type="ECO:0000313" key="7">
    <source>
        <dbReference type="EMBL" id="PAV76253.1"/>
    </source>
</evidence>
<dbReference type="InterPro" id="IPR027417">
    <property type="entry name" value="P-loop_NTPase"/>
</dbReference>
<protein>
    <recommendedName>
        <fullName evidence="5">DNA 3'-5' helicase</fullName>
        <ecNumber evidence="5">5.6.2.4</ecNumber>
    </recommendedName>
</protein>